<name>A0ABR2VZV8_9FUNG</name>
<sequence length="64" mass="6780">MCIISIEGTLELVSSEGVSNDREVYFVTQLAVVLTTINNATSLGGVMTIGLLATQGTAQYLEQD</sequence>
<protein>
    <submittedName>
        <fullName evidence="1">Uncharacterized protein</fullName>
    </submittedName>
</protein>
<evidence type="ECO:0000313" key="2">
    <source>
        <dbReference type="Proteomes" id="UP001479436"/>
    </source>
</evidence>
<comment type="caution">
    <text evidence="1">The sequence shown here is derived from an EMBL/GenBank/DDBJ whole genome shotgun (WGS) entry which is preliminary data.</text>
</comment>
<accession>A0ABR2VZV8</accession>
<organism evidence="1 2">
    <name type="scientific">Basidiobolus ranarum</name>
    <dbReference type="NCBI Taxonomy" id="34480"/>
    <lineage>
        <taxon>Eukaryota</taxon>
        <taxon>Fungi</taxon>
        <taxon>Fungi incertae sedis</taxon>
        <taxon>Zoopagomycota</taxon>
        <taxon>Entomophthoromycotina</taxon>
        <taxon>Basidiobolomycetes</taxon>
        <taxon>Basidiobolales</taxon>
        <taxon>Basidiobolaceae</taxon>
        <taxon>Basidiobolus</taxon>
    </lineage>
</organism>
<dbReference type="Proteomes" id="UP001479436">
    <property type="component" value="Unassembled WGS sequence"/>
</dbReference>
<dbReference type="EMBL" id="JASJQH010007275">
    <property type="protein sequence ID" value="KAK9711524.1"/>
    <property type="molecule type" value="Genomic_DNA"/>
</dbReference>
<evidence type="ECO:0000313" key="1">
    <source>
        <dbReference type="EMBL" id="KAK9711524.1"/>
    </source>
</evidence>
<keyword evidence="2" id="KW-1185">Reference proteome</keyword>
<gene>
    <name evidence="1" type="ORF">K7432_007765</name>
</gene>
<reference evidence="1 2" key="1">
    <citation type="submission" date="2023-04" db="EMBL/GenBank/DDBJ databases">
        <title>Genome of Basidiobolus ranarum AG-B5.</title>
        <authorList>
            <person name="Stajich J.E."/>
            <person name="Carter-House D."/>
            <person name="Gryganskyi A."/>
        </authorList>
    </citation>
    <scope>NUCLEOTIDE SEQUENCE [LARGE SCALE GENOMIC DNA]</scope>
    <source>
        <strain evidence="1 2">AG-B5</strain>
    </source>
</reference>
<proteinExistence type="predicted"/>